<evidence type="ECO:0000313" key="3">
    <source>
        <dbReference type="Proteomes" id="UP000260554"/>
    </source>
</evidence>
<name>A0A346FDA5_9CAUD</name>
<evidence type="ECO:0000256" key="1">
    <source>
        <dbReference type="SAM" id="MobiDB-lite"/>
    </source>
</evidence>
<keyword evidence="3" id="KW-1185">Reference proteome</keyword>
<organism evidence="2 3">
    <name type="scientific">Sphingomonas phage Scott</name>
    <dbReference type="NCBI Taxonomy" id="2282912"/>
    <lineage>
        <taxon>Viruses</taxon>
        <taxon>Duplodnaviria</taxon>
        <taxon>Heunggongvirae</taxon>
        <taxon>Uroviricota</taxon>
        <taxon>Caudoviricetes</taxon>
        <taxon>Autographivirales</taxon>
        <taxon>Autonotataviridae</taxon>
        <taxon>Scottvirus</taxon>
        <taxon>Scottvirus scott</taxon>
    </lineage>
</organism>
<protein>
    <submittedName>
        <fullName evidence="2">Uncharacterized protein</fullName>
    </submittedName>
</protein>
<proteinExistence type="predicted"/>
<gene>
    <name evidence="2" type="ORF">SPS_8</name>
</gene>
<evidence type="ECO:0000313" key="2">
    <source>
        <dbReference type="EMBL" id="AXN53719.1"/>
    </source>
</evidence>
<sequence>MIARIVTGSGRTRQSFDLPCSNNRKEHVTARIGVGNKIKQALWPKGKGFKAAQARGAQRAAQYAGATA</sequence>
<reference evidence="2 3" key="1">
    <citation type="submission" date="2018-07" db="EMBL/GenBank/DDBJ databases">
        <title>Relating species composition and interactions to biofilm formation in a model drinking water community.</title>
        <authorList>
            <person name="Thompson A."/>
            <person name="English E.L."/>
            <person name="Willsey G."/>
            <person name="Nock A.M."/>
            <person name="Eckstrom K."/>
            <person name="Tighe S.W."/>
            <person name="Bavelock M."/>
            <person name="Cairns B."/>
            <person name="Foote A."/>
            <person name="Schulman H."/>
            <person name="Gupta S."/>
            <person name="Kadouri D."/>
            <person name="Wargo M.J."/>
        </authorList>
    </citation>
    <scope>NUCLEOTIDE SEQUENCE [LARGE SCALE GENOMIC DNA]</scope>
    <source>
        <strain evidence="2">SPS</strain>
    </source>
</reference>
<dbReference type="Proteomes" id="UP000260554">
    <property type="component" value="Segment"/>
</dbReference>
<accession>A0A346FDA5</accession>
<dbReference type="EMBL" id="MH684921">
    <property type="protein sequence ID" value="AXN53719.1"/>
    <property type="molecule type" value="Genomic_DNA"/>
</dbReference>
<feature type="region of interest" description="Disordered" evidence="1">
    <location>
        <begin position="1"/>
        <end position="20"/>
    </location>
</feature>